<organism evidence="7 8">
    <name type="scientific">Pontibacter burrus</name>
    <dbReference type="NCBI Taxonomy" id="2704466"/>
    <lineage>
        <taxon>Bacteria</taxon>
        <taxon>Pseudomonadati</taxon>
        <taxon>Bacteroidota</taxon>
        <taxon>Cytophagia</taxon>
        <taxon>Cytophagales</taxon>
        <taxon>Hymenobacteraceae</taxon>
        <taxon>Pontibacter</taxon>
    </lineage>
</organism>
<feature type="region of interest" description="Disordered" evidence="3">
    <location>
        <begin position="328"/>
        <end position="363"/>
    </location>
</feature>
<feature type="domain" description="PKD-like" evidence="6">
    <location>
        <begin position="480"/>
        <end position="549"/>
    </location>
</feature>
<name>A0A6B3M1E9_9BACT</name>
<dbReference type="NCBIfam" id="TIGR04131">
    <property type="entry name" value="Bac_Flav_CTERM"/>
    <property type="match status" value="1"/>
</dbReference>
<dbReference type="Pfam" id="PF11999">
    <property type="entry name" value="Ice_binding"/>
    <property type="match status" value="1"/>
</dbReference>
<evidence type="ECO:0000256" key="1">
    <source>
        <dbReference type="ARBA" id="ARBA00005445"/>
    </source>
</evidence>
<dbReference type="InterPro" id="IPR047589">
    <property type="entry name" value="DUF11_rpt"/>
</dbReference>
<feature type="domain" description="PKD-like" evidence="6">
    <location>
        <begin position="641"/>
        <end position="720"/>
    </location>
</feature>
<keyword evidence="8" id="KW-1185">Reference proteome</keyword>
<evidence type="ECO:0000259" key="6">
    <source>
        <dbReference type="Pfam" id="PF19408"/>
    </source>
</evidence>
<feature type="domain" description="PKD-like" evidence="6">
    <location>
        <begin position="893"/>
        <end position="967"/>
    </location>
</feature>
<dbReference type="NCBIfam" id="TIGR01451">
    <property type="entry name" value="B_ant_repeat"/>
    <property type="match status" value="2"/>
</dbReference>
<evidence type="ECO:0000259" key="5">
    <source>
        <dbReference type="Pfam" id="PF01345"/>
    </source>
</evidence>
<dbReference type="EMBL" id="JAAGWD010000012">
    <property type="protein sequence ID" value="NEM99674.1"/>
    <property type="molecule type" value="Genomic_DNA"/>
</dbReference>
<dbReference type="Pfam" id="PF13585">
    <property type="entry name" value="CHU_C"/>
    <property type="match status" value="1"/>
</dbReference>
<dbReference type="InterPro" id="IPR021884">
    <property type="entry name" value="Ice-bd_prot"/>
</dbReference>
<dbReference type="Pfam" id="PF19408">
    <property type="entry name" value="PKD_6"/>
    <property type="match status" value="6"/>
</dbReference>
<comment type="similarity">
    <text evidence="1">Belongs to the ice-binding protein family.</text>
</comment>
<dbReference type="Gene3D" id="2.60.40.1170">
    <property type="entry name" value="Mu homology domain, subdomain B"/>
    <property type="match status" value="1"/>
</dbReference>
<sequence length="1066" mass="109969">MNRFLLLICCIWFVGITLSHGQTADVLGSAGSYAVLATTQINNNGASGITGNVGVSPGGLIYGESWLVVKNGKIEKNTSSSAAAREDALAAFNTLGARTPTKPLNGDLGSTILPLSPGTYKIDGDASFKGVLTLTGNADVNSVFVFIVEGDLLTDAPAAGVLAMNGAQPRNIYWVVKGKVVLGGSTGFQGTILAQGDITLGPGVVVIGRVQSVGGEVNLNYNNIFLPNVVVTDLKVTKKAGEGTYTLGSEVTYTITATNNGPGTATDVIVRENVPAGLEFVRVESRSKGTYDSDTHTWDVGTLENGQTATLTLVFKVTATGELRNNVTIIGRDPDPNPGDNTGEDPIDVPEPSADLSVSKTASPGPHKIGDIITYAIVATNKGPYAATNVEVTEQLPAGLEYKGHTITKGTFDPATGKYKVGDLANGETATLVVEARIVSAGPIKNIAVITSPDLPDPEPGDNDDEEPIDVVCDDPKLAFGGNTPVCANQELTLTITEVIGGTYAYTLPAGFTEVARTATTITLRAGNASGEITVKVVDQCGEEYTTSATIIVTPALAKPTIAGTTTACANAKGLTYNIANVAEGATYEWIVTGDVIIVSTTATTATINAGANGGTIAVKASNGCFDSTSDPVTIAITKAPAQPTFITSASEVCAGSSTTFEVAEVTGATGYTWTLPQGWTITAGEGSRKVTIKAGTTAGNISVTADNGCGNSAAATIAVSVNAVPALPTIAGTITGCIGSTITYSIAEVAGATNYNWTVPQGWRIVSGENTHTIEVEVGEKAGNVTVSVTNGCGDSEAATIAVAPVVLPVNLTITGPATTCAGSFDNVYTVTAVENATYTWTLPQDWTIVSGEGTNSITVTAGTAGGQVSVTVTTPCHETRTVAYNTTITTPPASAGIISDNSTHCDGLAFSIAEVPGATGYNWVVPAGCTIISGQGTTSIKVRADNPSVKGDIKVVAITGGCASPESVLALDMSKVSGNLNFPKAFSPNGDGKNDTWHIGQLEQYTSNEVTIFNRWGTEVYRKKNYQNDWTGNGLEQGTYFYKAQVKLCDGREQVFTGYVTIFR</sequence>
<feature type="chain" id="PRO_5025666043" evidence="4">
    <location>
        <begin position="25"/>
        <end position="1066"/>
    </location>
</feature>
<feature type="domain" description="PKD-like" evidence="6">
    <location>
        <begin position="728"/>
        <end position="804"/>
    </location>
</feature>
<protein>
    <submittedName>
        <fullName evidence="7">DUF3494 domain-containing protein</fullName>
    </submittedName>
</protein>
<gene>
    <name evidence="7" type="ORF">GXP69_18395</name>
</gene>
<evidence type="ECO:0000256" key="2">
    <source>
        <dbReference type="ARBA" id="ARBA00022729"/>
    </source>
</evidence>
<keyword evidence="2 4" id="KW-0732">Signal</keyword>
<dbReference type="PANTHER" id="PTHR34819:SF3">
    <property type="entry name" value="CELL SURFACE PROTEIN"/>
    <property type="match status" value="1"/>
</dbReference>
<dbReference type="AlphaFoldDB" id="A0A6B3M1E9"/>
<evidence type="ECO:0000256" key="3">
    <source>
        <dbReference type="SAM" id="MobiDB-lite"/>
    </source>
</evidence>
<dbReference type="InterPro" id="IPR001434">
    <property type="entry name" value="OmcB-like_DUF11"/>
</dbReference>
<feature type="signal peptide" evidence="4">
    <location>
        <begin position="1"/>
        <end position="24"/>
    </location>
</feature>
<dbReference type="InterPro" id="IPR051172">
    <property type="entry name" value="Chlamydia_OmcB"/>
</dbReference>
<feature type="domain" description="PKD-like" evidence="6">
    <location>
        <begin position="813"/>
        <end position="884"/>
    </location>
</feature>
<accession>A0A6B3M1E9</accession>
<reference evidence="7 8" key="1">
    <citation type="submission" date="2020-02" db="EMBL/GenBank/DDBJ databases">
        <authorList>
            <person name="Kim M.K."/>
        </authorList>
    </citation>
    <scope>NUCLEOTIDE SEQUENCE [LARGE SCALE GENOMIC DNA]</scope>
    <source>
        <strain evidence="7 8">BT327</strain>
    </source>
</reference>
<proteinExistence type="inferred from homology"/>
<feature type="domain" description="DUF11" evidence="5">
    <location>
        <begin position="355"/>
        <end position="466"/>
    </location>
</feature>
<dbReference type="InterPro" id="IPR045829">
    <property type="entry name" value="PKD_6"/>
</dbReference>
<dbReference type="RefSeq" id="WP_163917016.1">
    <property type="nucleotide sequence ID" value="NZ_JAAGWD010000012.1"/>
</dbReference>
<dbReference type="InterPro" id="IPR026341">
    <property type="entry name" value="T9SS_type_B"/>
</dbReference>
<dbReference type="PANTHER" id="PTHR34819">
    <property type="entry name" value="LARGE CYSTEINE-RICH PERIPLASMIC PROTEIN OMCB"/>
    <property type="match status" value="1"/>
</dbReference>
<evidence type="ECO:0000313" key="8">
    <source>
        <dbReference type="Proteomes" id="UP000474777"/>
    </source>
</evidence>
<feature type="domain" description="DUF11" evidence="5">
    <location>
        <begin position="233"/>
        <end position="343"/>
    </location>
</feature>
<evidence type="ECO:0000313" key="7">
    <source>
        <dbReference type="EMBL" id="NEM99674.1"/>
    </source>
</evidence>
<evidence type="ECO:0000256" key="4">
    <source>
        <dbReference type="SAM" id="SignalP"/>
    </source>
</evidence>
<dbReference type="Pfam" id="PF01345">
    <property type="entry name" value="DUF11"/>
    <property type="match status" value="2"/>
</dbReference>
<dbReference type="Proteomes" id="UP000474777">
    <property type="component" value="Unassembled WGS sequence"/>
</dbReference>
<dbReference type="InterPro" id="IPR013783">
    <property type="entry name" value="Ig-like_fold"/>
</dbReference>
<comment type="caution">
    <text evidence="7">The sequence shown here is derived from an EMBL/GenBank/DDBJ whole genome shotgun (WGS) entry which is preliminary data.</text>
</comment>
<feature type="domain" description="PKD-like" evidence="6">
    <location>
        <begin position="559"/>
        <end position="633"/>
    </location>
</feature>
<dbReference type="Gene3D" id="2.60.40.10">
    <property type="entry name" value="Immunoglobulins"/>
    <property type="match status" value="1"/>
</dbReference>